<dbReference type="InterPro" id="IPR038305">
    <property type="entry name" value="HeLo_sf"/>
</dbReference>
<accession>A0A0F7TZ96</accession>
<evidence type="ECO:0000256" key="1">
    <source>
        <dbReference type="SAM" id="MobiDB-lite"/>
    </source>
</evidence>
<dbReference type="AlphaFoldDB" id="A0A0F7TZ96"/>
<evidence type="ECO:0000259" key="3">
    <source>
        <dbReference type="Pfam" id="PF14479"/>
    </source>
</evidence>
<dbReference type="STRING" id="104259.A0A0F7TZ96"/>
<keyword evidence="2" id="KW-0732">Signal</keyword>
<feature type="domain" description="Prion-inhibition and propagation HeLo" evidence="3">
    <location>
        <begin position="6"/>
        <end position="222"/>
    </location>
</feature>
<organism evidence="4 5">
    <name type="scientific">Penicillium brasilianum</name>
    <dbReference type="NCBI Taxonomy" id="104259"/>
    <lineage>
        <taxon>Eukaryota</taxon>
        <taxon>Fungi</taxon>
        <taxon>Dikarya</taxon>
        <taxon>Ascomycota</taxon>
        <taxon>Pezizomycotina</taxon>
        <taxon>Eurotiomycetes</taxon>
        <taxon>Eurotiomycetidae</taxon>
        <taxon>Eurotiales</taxon>
        <taxon>Aspergillaceae</taxon>
        <taxon>Penicillium</taxon>
    </lineage>
</organism>
<feature type="signal peptide" evidence="2">
    <location>
        <begin position="1"/>
        <end position="23"/>
    </location>
</feature>
<protein>
    <recommendedName>
        <fullName evidence="3">Prion-inhibition and propagation HeLo domain-containing protein</fullName>
    </recommendedName>
</protein>
<evidence type="ECO:0000256" key="2">
    <source>
        <dbReference type="SAM" id="SignalP"/>
    </source>
</evidence>
<dbReference type="EMBL" id="CDHK01000010">
    <property type="protein sequence ID" value="CEJ61266.1"/>
    <property type="molecule type" value="Genomic_DNA"/>
</dbReference>
<keyword evidence="5" id="KW-1185">Reference proteome</keyword>
<name>A0A0F7TZ96_PENBI</name>
<dbReference type="Gene3D" id="1.20.120.1020">
    <property type="entry name" value="Prion-inhibition and propagation, HeLo domain"/>
    <property type="match status" value="1"/>
</dbReference>
<feature type="compositionally biased region" description="Low complexity" evidence="1">
    <location>
        <begin position="274"/>
        <end position="285"/>
    </location>
</feature>
<feature type="region of interest" description="Disordered" evidence="1">
    <location>
        <begin position="255"/>
        <end position="285"/>
    </location>
</feature>
<dbReference type="PANTHER" id="PTHR42345:SF2">
    <property type="entry name" value="HELICASE-LIKE PROTEIN"/>
    <property type="match status" value="1"/>
</dbReference>
<evidence type="ECO:0000313" key="5">
    <source>
        <dbReference type="Proteomes" id="UP000042958"/>
    </source>
</evidence>
<feature type="chain" id="PRO_5002522943" description="Prion-inhibition and propagation HeLo domain-containing protein" evidence="2">
    <location>
        <begin position="24"/>
        <end position="933"/>
    </location>
</feature>
<proteinExistence type="predicted"/>
<dbReference type="Proteomes" id="UP000042958">
    <property type="component" value="Unassembled WGS sequence"/>
</dbReference>
<dbReference type="InterPro" id="IPR029498">
    <property type="entry name" value="HeLo_dom"/>
</dbReference>
<sequence>MELASTAIGVVGLAALFSTCIETLDTLAAAARYSVDREILHTKIEVERLRLMIWGESAGLTDIDPSRPEDESAYDRDFLDESLRGAALRSAVAGLLACFSNYFEDIEQLRSRYGLSTQRQNQEKESTPVMTEAPTRQMLLTTFQKTYSRFQQRTAKVQASTSTFKKAKWAVTDERKFRNLIAELKAVNDSLDSLLPAIRAKTRVQMRTAIMRSNDVDQLQNLVTAADEATDLIAETASLRLEMLSISGQAAAKPAPKVVQVTSSSTESTKRDSNNPSTQSGSSGSRSVVQNLIAATVADHPSPVSVSTALAGDLYDDTGALVIHKAYRKADSLACFSWLVGLPAGETEELAEVQPVSDIVFDLQYIPDHISGVAESLLEVDVIGDRKYAGWSPGSVSLNGFAREATFWKRAPELQKTATPPSWQRITSKQVSSDFLDKRWKQVVQEGLGGDFTEKKGYEQVRELIGPSDYTWLDPEEGYKLRHQIADLIGALNNSIIPSFEEHGSIALVAFYEKIVPNSPFGLVDFMRQMLVARELTLRIQQANQRWYGGITRRIIYDMIAADLWARHMEIKPAGGGYGVSKTVSQRQMHGIIRFVDQMHWPYADEIRKAVNHMLEAKPEEMKVDVQIHDWIGGLVFPGAHFPLTLVGVLYKLSPTLRPHMPTESVKVREANFGLVYPEASYWNVRSVLGKVLAPLSGLQATDHPKVHCLGGWVGPCPSPSLPECRLGLTVSLSTRQPPFAPPEVVSGIGDAAGTTLSSIGRQGHGREWILPTPPEVSHDTVALQTVRLSKAPKADLSAKDALYYTARIDFRLGRSRTFDTFTLYTNSVFIAVPPCRGIHKIDPRAAGRYTFVVKGIEELARISHKGDPATDTAIIVVNATGGPASEVFARAWCCQTGTNAVIWRREGDKCCFKCALMVASPDGVGTGILIIF</sequence>
<reference evidence="5" key="1">
    <citation type="journal article" date="2015" name="Genome Announc.">
        <title>Draft genome sequence of the fungus Penicillium brasilianum MG11.</title>
        <authorList>
            <person name="Horn F."/>
            <person name="Linde J."/>
            <person name="Mattern D.J."/>
            <person name="Walther G."/>
            <person name="Guthke R."/>
            <person name="Brakhage A.A."/>
            <person name="Valiante V."/>
        </authorList>
    </citation>
    <scope>NUCLEOTIDE SEQUENCE [LARGE SCALE GENOMIC DNA]</scope>
    <source>
        <strain evidence="5">MG11</strain>
    </source>
</reference>
<gene>
    <name evidence="4" type="ORF">PMG11_09803</name>
</gene>
<dbReference type="OrthoDB" id="20872at2759"/>
<dbReference type="PANTHER" id="PTHR42345">
    <property type="entry name" value="TPR_REGION DOMAIN-CONTAINING PROTEIN"/>
    <property type="match status" value="1"/>
</dbReference>
<evidence type="ECO:0000313" key="4">
    <source>
        <dbReference type="EMBL" id="CEJ61266.1"/>
    </source>
</evidence>
<feature type="compositionally biased region" description="Low complexity" evidence="1">
    <location>
        <begin position="255"/>
        <end position="267"/>
    </location>
</feature>
<dbReference type="Pfam" id="PF14479">
    <property type="entry name" value="HeLo"/>
    <property type="match status" value="1"/>
</dbReference>